<sequence>DGRNENPADMHDTSGFQLLESVLRFRRGNESIRSRFIDQYAYIKGN</sequence>
<dbReference type="Proteomes" id="UP000269945">
    <property type="component" value="Unassembled WGS sequence"/>
</dbReference>
<comment type="caution">
    <text evidence="1">The sequence shown here is derived from an EMBL/GenBank/DDBJ whole genome shotgun (WGS) entry which is preliminary data.</text>
</comment>
<keyword evidence="2" id="KW-1185">Reference proteome</keyword>
<reference evidence="1 2" key="1">
    <citation type="submission" date="2018-10" db="EMBL/GenBank/DDBJ databases">
        <authorList>
            <person name="Ekblom R."/>
            <person name="Jareborg N."/>
        </authorList>
    </citation>
    <scope>NUCLEOTIDE SEQUENCE [LARGE SCALE GENOMIC DNA]</scope>
    <source>
        <tissue evidence="1">Muscle</tissue>
    </source>
</reference>
<name>A0A9X9Q252_GULGU</name>
<feature type="non-terminal residue" evidence="1">
    <location>
        <position position="46"/>
    </location>
</feature>
<gene>
    <name evidence="1" type="ORF">BN2614_LOCUS1</name>
</gene>
<proteinExistence type="predicted"/>
<organism evidence="1 2">
    <name type="scientific">Gulo gulo</name>
    <name type="common">Wolverine</name>
    <name type="synonym">Gluton</name>
    <dbReference type="NCBI Taxonomy" id="48420"/>
    <lineage>
        <taxon>Eukaryota</taxon>
        <taxon>Metazoa</taxon>
        <taxon>Chordata</taxon>
        <taxon>Craniata</taxon>
        <taxon>Vertebrata</taxon>
        <taxon>Euteleostomi</taxon>
        <taxon>Mammalia</taxon>
        <taxon>Eutheria</taxon>
        <taxon>Laurasiatheria</taxon>
        <taxon>Carnivora</taxon>
        <taxon>Caniformia</taxon>
        <taxon>Musteloidea</taxon>
        <taxon>Mustelidae</taxon>
        <taxon>Guloninae</taxon>
        <taxon>Gulo</taxon>
    </lineage>
</organism>
<evidence type="ECO:0000313" key="1">
    <source>
        <dbReference type="EMBL" id="VCW97579.1"/>
    </source>
</evidence>
<accession>A0A9X9Q252</accession>
<feature type="non-terminal residue" evidence="1">
    <location>
        <position position="1"/>
    </location>
</feature>
<dbReference type="AlphaFoldDB" id="A0A9X9Q252"/>
<evidence type="ECO:0000313" key="2">
    <source>
        <dbReference type="Proteomes" id="UP000269945"/>
    </source>
</evidence>
<protein>
    <submittedName>
        <fullName evidence="1">Uncharacterized protein</fullName>
    </submittedName>
</protein>
<dbReference type="EMBL" id="CYRY02022316">
    <property type="protein sequence ID" value="VCW97579.1"/>
    <property type="molecule type" value="Genomic_DNA"/>
</dbReference>